<dbReference type="InterPro" id="IPR001940">
    <property type="entry name" value="Peptidase_S1C"/>
</dbReference>
<keyword evidence="3" id="KW-1185">Reference proteome</keyword>
<dbReference type="HOGENOM" id="CLU_374235_0_0_0"/>
<evidence type="ECO:0000256" key="1">
    <source>
        <dbReference type="SAM" id="MobiDB-lite"/>
    </source>
</evidence>
<dbReference type="Gene3D" id="2.40.10.10">
    <property type="entry name" value="Trypsin-like serine proteases"/>
    <property type="match status" value="2"/>
</dbReference>
<dbReference type="Gene3D" id="2.130.10.10">
    <property type="entry name" value="YVTN repeat-like/Quinoprotein amine dehydrogenase"/>
    <property type="match status" value="1"/>
</dbReference>
<dbReference type="EMBL" id="CP003364">
    <property type="protein sequence ID" value="AGA24886.1"/>
    <property type="molecule type" value="Genomic_DNA"/>
</dbReference>
<dbReference type="PRINTS" id="PR00834">
    <property type="entry name" value="PROTEASES2C"/>
</dbReference>
<keyword evidence="2" id="KW-0378">Hydrolase</keyword>
<dbReference type="Proteomes" id="UP000010798">
    <property type="component" value="Chromosome"/>
</dbReference>
<dbReference type="PANTHER" id="PTHR43019">
    <property type="entry name" value="SERINE ENDOPROTEASE DEGS"/>
    <property type="match status" value="1"/>
</dbReference>
<dbReference type="GO" id="GO:0004252">
    <property type="term" value="F:serine-type endopeptidase activity"/>
    <property type="evidence" value="ECO:0007669"/>
    <property type="project" value="InterPro"/>
</dbReference>
<evidence type="ECO:0000313" key="2">
    <source>
        <dbReference type="EMBL" id="AGA24886.1"/>
    </source>
</evidence>
<dbReference type="InterPro" id="IPR043504">
    <property type="entry name" value="Peptidase_S1_PA_chymotrypsin"/>
</dbReference>
<dbReference type="AlphaFoldDB" id="L0D8E2"/>
<proteinExistence type="predicted"/>
<dbReference type="InterPro" id="IPR015943">
    <property type="entry name" value="WD40/YVTN_repeat-like_dom_sf"/>
</dbReference>
<dbReference type="PANTHER" id="PTHR43019:SF23">
    <property type="entry name" value="PROTEASE DO-LIKE 5, CHLOROPLASTIC"/>
    <property type="match status" value="1"/>
</dbReference>
<dbReference type="SUPFAM" id="SSF50494">
    <property type="entry name" value="Trypsin-like serine proteases"/>
    <property type="match status" value="1"/>
</dbReference>
<reference evidence="2 3" key="1">
    <citation type="submission" date="2012-02" db="EMBL/GenBank/DDBJ databases">
        <title>Complete sequence of chromosome of Singulisphaera acidiphila DSM 18658.</title>
        <authorList>
            <consortium name="US DOE Joint Genome Institute (JGI-PGF)"/>
            <person name="Lucas S."/>
            <person name="Copeland A."/>
            <person name="Lapidus A."/>
            <person name="Glavina del Rio T."/>
            <person name="Dalin E."/>
            <person name="Tice H."/>
            <person name="Bruce D."/>
            <person name="Goodwin L."/>
            <person name="Pitluck S."/>
            <person name="Peters L."/>
            <person name="Ovchinnikova G."/>
            <person name="Chertkov O."/>
            <person name="Kyrpides N."/>
            <person name="Mavromatis K."/>
            <person name="Ivanova N."/>
            <person name="Brettin T."/>
            <person name="Detter J.C."/>
            <person name="Han C."/>
            <person name="Larimer F."/>
            <person name="Land M."/>
            <person name="Hauser L."/>
            <person name="Markowitz V."/>
            <person name="Cheng J.-F."/>
            <person name="Hugenholtz P."/>
            <person name="Woyke T."/>
            <person name="Wu D."/>
            <person name="Tindall B."/>
            <person name="Pomrenke H."/>
            <person name="Brambilla E."/>
            <person name="Klenk H.-P."/>
            <person name="Eisen J.A."/>
        </authorList>
    </citation>
    <scope>NUCLEOTIDE SEQUENCE [LARGE SCALE GENOMIC DNA]</scope>
    <source>
        <strain evidence="3">ATCC BAA-1392 / DSM 18658 / VKM B-2454 / MOB10</strain>
    </source>
</reference>
<organism evidence="2 3">
    <name type="scientific">Singulisphaera acidiphila (strain ATCC BAA-1392 / DSM 18658 / VKM B-2454 / MOB10)</name>
    <dbReference type="NCBI Taxonomy" id="886293"/>
    <lineage>
        <taxon>Bacteria</taxon>
        <taxon>Pseudomonadati</taxon>
        <taxon>Planctomycetota</taxon>
        <taxon>Planctomycetia</taxon>
        <taxon>Isosphaerales</taxon>
        <taxon>Isosphaeraceae</taxon>
        <taxon>Singulisphaera</taxon>
    </lineage>
</organism>
<accession>L0D8E2</accession>
<name>L0D8E2_SINAD</name>
<feature type="region of interest" description="Disordered" evidence="1">
    <location>
        <begin position="364"/>
        <end position="396"/>
    </location>
</feature>
<evidence type="ECO:0000313" key="3">
    <source>
        <dbReference type="Proteomes" id="UP000010798"/>
    </source>
</evidence>
<protein>
    <submittedName>
        <fullName evidence="2">Trypsin-like serine protease with C-terminal PDZ domain</fullName>
    </submittedName>
</protein>
<gene>
    <name evidence="2" type="ordered locus">Sinac_0451</name>
</gene>
<sequence length="742" mass="77732">MPRDPASQELTTMRSLSIAALVLVLPVASALGQESIPAGMIAEIKASTVLVRTQSAAEMGTGSGFVIRVEGRAVYIATNHHVINLPVVQTKAAVGASVSVVFASGTAGEETKAAEILDSDSSRDLAILKVVAPKVVPKPIANFETAELVETMPVYTFGFPFGAAMAVGKKGSSITIGRGSVSSIRRDDFGRVAAVQIDGALNPGNSGGPVVDAKGRLVGIAVATIPGAHIGMAIPAEELTQMLGGRVGAISVRGKASTKPGMLGVEIEAKLIDPLGRMKSVVLLHAPTIDRAAKPSPNADGTWPPISEAAKVALKVSGHRATGSFEVASDDGARATFMLQVSYIDGSGKVYYTSPTTQRVTLGLSSASARGGRRPSVADDEPKGGFAVGGAKKKGRQAAMPYEPKGGFAQPAAVPQAIGEAIGDEPREVDDLKVIDIKVNAAQVPRCICWSGDGKAFFVLEKEGILRRITLDGVVEAIRLDVGRGCSWLSRSVEGLVLTLGDIHEVWVIDPSTLKVKSKVAVDSVVRAVSSPALSMAFAAGDQRGPGGHLAVVNLKAGKVVREYTPQDFDGDMVGFAHMDVTPDGKYLFSQGGIEQLQRYRIKSDKIALEESSERLASNGQAVEISPDGYYVALPSGGGNGGGAYTINVFKITNLAKPEIVVRAGAYPKALGFDIKSGFLLGQNAEHPLILLKPSGAKVKDYHLSRRKNAHDTARQFVVHPDGGKFLVLTDTSLYLVELLEK</sequence>
<dbReference type="InterPro" id="IPR009003">
    <property type="entry name" value="Peptidase_S1_PA"/>
</dbReference>
<dbReference type="SUPFAM" id="SSF75011">
    <property type="entry name" value="3-carboxy-cis,cis-mucoante lactonizing enzyme"/>
    <property type="match status" value="1"/>
</dbReference>
<keyword evidence="2" id="KW-0645">Protease</keyword>
<dbReference type="eggNOG" id="COG0265">
    <property type="taxonomic scope" value="Bacteria"/>
</dbReference>
<dbReference type="KEGG" id="saci:Sinac_0451"/>
<dbReference type="STRING" id="886293.Sinac_0451"/>
<dbReference type="Pfam" id="PF13365">
    <property type="entry name" value="Trypsin_2"/>
    <property type="match status" value="1"/>
</dbReference>
<dbReference type="GO" id="GO:0006508">
    <property type="term" value="P:proteolysis"/>
    <property type="evidence" value="ECO:0007669"/>
    <property type="project" value="UniProtKB-KW"/>
</dbReference>